<name>A0A401UJE5_9CLOT</name>
<dbReference type="OrthoDB" id="5827at2"/>
<dbReference type="RefSeq" id="WP_124999329.1">
    <property type="nucleotide sequence ID" value="NZ_BHYK01000005.1"/>
</dbReference>
<feature type="transmembrane region" description="Helical" evidence="1">
    <location>
        <begin position="60"/>
        <end position="79"/>
    </location>
</feature>
<evidence type="ECO:0000313" key="2">
    <source>
        <dbReference type="EMBL" id="GCD09691.1"/>
    </source>
</evidence>
<proteinExistence type="predicted"/>
<accession>A0A401UJE5</accession>
<evidence type="ECO:0008006" key="4">
    <source>
        <dbReference type="Google" id="ProtNLM"/>
    </source>
</evidence>
<evidence type="ECO:0000313" key="3">
    <source>
        <dbReference type="Proteomes" id="UP000287872"/>
    </source>
</evidence>
<dbReference type="Proteomes" id="UP000287872">
    <property type="component" value="Unassembled WGS sequence"/>
</dbReference>
<organism evidence="2 3">
    <name type="scientific">Clostridium tagluense</name>
    <dbReference type="NCBI Taxonomy" id="360422"/>
    <lineage>
        <taxon>Bacteria</taxon>
        <taxon>Bacillati</taxon>
        <taxon>Bacillota</taxon>
        <taxon>Clostridia</taxon>
        <taxon>Eubacteriales</taxon>
        <taxon>Clostridiaceae</taxon>
        <taxon>Clostridium</taxon>
    </lineage>
</organism>
<gene>
    <name evidence="2" type="ORF">Ctaglu_13140</name>
</gene>
<comment type="caution">
    <text evidence="2">The sequence shown here is derived from an EMBL/GenBank/DDBJ whole genome shotgun (WGS) entry which is preliminary data.</text>
</comment>
<dbReference type="AlphaFoldDB" id="A0A401UJE5"/>
<protein>
    <recommendedName>
        <fullName evidence="4">PQ loop repeat protein</fullName>
    </recommendedName>
</protein>
<keyword evidence="1" id="KW-0472">Membrane</keyword>
<dbReference type="EMBL" id="BHYK01000005">
    <property type="protein sequence ID" value="GCD09691.1"/>
    <property type="molecule type" value="Genomic_DNA"/>
</dbReference>
<feature type="transmembrane region" description="Helical" evidence="1">
    <location>
        <begin position="34"/>
        <end position="54"/>
    </location>
</feature>
<sequence length="92" mass="10653">MSVFEIIMLLCFGVAWPFSIYKSYKSKSVEGKSVIFLIVVIIGYASGILHKIFYNYDKVIYLYATNMTMASIDFMLYINNWKIGKKNEKIAN</sequence>
<keyword evidence="1" id="KW-0812">Transmembrane</keyword>
<reference evidence="2 3" key="1">
    <citation type="submission" date="2018-11" db="EMBL/GenBank/DDBJ databases">
        <title>Genome sequencing and assembly of Clostridium tagluense strain A121.</title>
        <authorList>
            <person name="Murakami T."/>
            <person name="Segawa T."/>
            <person name="Shcherbakova V.A."/>
            <person name="Mori H."/>
            <person name="Yoshimura Y."/>
        </authorList>
    </citation>
    <scope>NUCLEOTIDE SEQUENCE [LARGE SCALE GENOMIC DNA]</scope>
    <source>
        <strain evidence="2 3">A121</strain>
    </source>
</reference>
<feature type="transmembrane region" description="Helical" evidence="1">
    <location>
        <begin position="6"/>
        <end position="22"/>
    </location>
</feature>
<keyword evidence="3" id="KW-1185">Reference proteome</keyword>
<evidence type="ECO:0000256" key="1">
    <source>
        <dbReference type="SAM" id="Phobius"/>
    </source>
</evidence>
<keyword evidence="1" id="KW-1133">Transmembrane helix</keyword>